<dbReference type="PROSITE" id="PS50262">
    <property type="entry name" value="G_PROTEIN_RECEP_F1_2"/>
    <property type="match status" value="1"/>
</dbReference>
<comment type="subcellular location">
    <subcellularLocation>
        <location evidence="1">Cell membrane</location>
        <topology evidence="1">Multi-pass membrane protein</topology>
    </subcellularLocation>
</comment>
<keyword evidence="14" id="KW-1185">Reference proteome</keyword>
<keyword evidence="3 11" id="KW-0812">Transmembrane</keyword>
<dbReference type="InterPro" id="IPR000276">
    <property type="entry name" value="GPCR_Rhodpsn"/>
</dbReference>
<evidence type="ECO:0000313" key="14">
    <source>
        <dbReference type="Proteomes" id="UP001217089"/>
    </source>
</evidence>
<evidence type="ECO:0000256" key="1">
    <source>
        <dbReference type="ARBA" id="ARBA00004651"/>
    </source>
</evidence>
<dbReference type="PANTHER" id="PTHR24243:SF208">
    <property type="entry name" value="PYROKININ-1 RECEPTOR"/>
    <property type="match status" value="1"/>
</dbReference>
<evidence type="ECO:0000259" key="12">
    <source>
        <dbReference type="PROSITE" id="PS50262"/>
    </source>
</evidence>
<evidence type="ECO:0000256" key="8">
    <source>
        <dbReference type="ARBA" id="ARBA00023170"/>
    </source>
</evidence>
<keyword evidence="6 11" id="KW-0472">Membrane</keyword>
<reference evidence="13 14" key="1">
    <citation type="submission" date="2022-12" db="EMBL/GenBank/DDBJ databases">
        <title>Chromosome-level genome of Tegillarca granosa.</title>
        <authorList>
            <person name="Kim J."/>
        </authorList>
    </citation>
    <scope>NUCLEOTIDE SEQUENCE [LARGE SCALE GENOMIC DNA]</scope>
    <source>
        <strain evidence="13">Teg-2019</strain>
        <tissue evidence="13">Adductor muscle</tissue>
    </source>
</reference>
<feature type="domain" description="G-protein coupled receptors family 1 profile" evidence="12">
    <location>
        <begin position="62"/>
        <end position="138"/>
    </location>
</feature>
<feature type="transmembrane region" description="Helical" evidence="11">
    <location>
        <begin position="130"/>
        <end position="149"/>
    </location>
</feature>
<dbReference type="Proteomes" id="UP001217089">
    <property type="component" value="Unassembled WGS sequence"/>
</dbReference>
<keyword evidence="2" id="KW-1003">Cell membrane</keyword>
<keyword evidence="9" id="KW-0325">Glycoprotein</keyword>
<dbReference type="Pfam" id="PF00001">
    <property type="entry name" value="7tm_1"/>
    <property type="match status" value="1"/>
</dbReference>
<evidence type="ECO:0000256" key="11">
    <source>
        <dbReference type="SAM" id="Phobius"/>
    </source>
</evidence>
<comment type="caution">
    <text evidence="13">The sequence shown here is derived from an EMBL/GenBank/DDBJ whole genome shotgun (WGS) entry which is preliminary data.</text>
</comment>
<dbReference type="PANTHER" id="PTHR24243">
    <property type="entry name" value="G-PROTEIN COUPLED RECEPTOR"/>
    <property type="match status" value="1"/>
</dbReference>
<keyword evidence="5" id="KW-0297">G-protein coupled receptor</keyword>
<dbReference type="PRINTS" id="PR00237">
    <property type="entry name" value="GPCRRHODOPSN"/>
</dbReference>
<evidence type="ECO:0000256" key="4">
    <source>
        <dbReference type="ARBA" id="ARBA00022989"/>
    </source>
</evidence>
<gene>
    <name evidence="13" type="ORF">KUTeg_007371</name>
</gene>
<name>A0ABQ9FGC8_TEGGR</name>
<evidence type="ECO:0000256" key="3">
    <source>
        <dbReference type="ARBA" id="ARBA00022692"/>
    </source>
</evidence>
<proteinExistence type="predicted"/>
<evidence type="ECO:0000256" key="10">
    <source>
        <dbReference type="ARBA" id="ARBA00023224"/>
    </source>
</evidence>
<dbReference type="PRINTS" id="PR01565">
    <property type="entry name" value="NEUROMEDINUR"/>
</dbReference>
<feature type="transmembrane region" description="Helical" evidence="11">
    <location>
        <begin position="82"/>
        <end position="100"/>
    </location>
</feature>
<dbReference type="EMBL" id="JARBDR010000337">
    <property type="protein sequence ID" value="KAJ8315221.1"/>
    <property type="molecule type" value="Genomic_DNA"/>
</dbReference>
<evidence type="ECO:0000313" key="13">
    <source>
        <dbReference type="EMBL" id="KAJ8315221.1"/>
    </source>
</evidence>
<evidence type="ECO:0000256" key="7">
    <source>
        <dbReference type="ARBA" id="ARBA00023157"/>
    </source>
</evidence>
<evidence type="ECO:0000256" key="5">
    <source>
        <dbReference type="ARBA" id="ARBA00023040"/>
    </source>
</evidence>
<dbReference type="InterPro" id="IPR005390">
    <property type="entry name" value="NeuromedU_rcpt"/>
</dbReference>
<keyword evidence="10" id="KW-0807">Transducer</keyword>
<evidence type="ECO:0000256" key="2">
    <source>
        <dbReference type="ARBA" id="ARBA00022475"/>
    </source>
</evidence>
<accession>A0ABQ9FGC8</accession>
<organism evidence="13 14">
    <name type="scientific">Tegillarca granosa</name>
    <name type="common">Malaysian cockle</name>
    <name type="synonym">Anadara granosa</name>
    <dbReference type="NCBI Taxonomy" id="220873"/>
    <lineage>
        <taxon>Eukaryota</taxon>
        <taxon>Metazoa</taxon>
        <taxon>Spiralia</taxon>
        <taxon>Lophotrochozoa</taxon>
        <taxon>Mollusca</taxon>
        <taxon>Bivalvia</taxon>
        <taxon>Autobranchia</taxon>
        <taxon>Pteriomorphia</taxon>
        <taxon>Arcoida</taxon>
        <taxon>Arcoidea</taxon>
        <taxon>Arcidae</taxon>
        <taxon>Tegillarca</taxon>
    </lineage>
</organism>
<evidence type="ECO:0000256" key="9">
    <source>
        <dbReference type="ARBA" id="ARBA00023180"/>
    </source>
</evidence>
<keyword evidence="4 11" id="KW-1133">Transmembrane helix</keyword>
<dbReference type="SUPFAM" id="SSF81321">
    <property type="entry name" value="Family A G protein-coupled receptor-like"/>
    <property type="match status" value="1"/>
</dbReference>
<feature type="transmembrane region" description="Helical" evidence="11">
    <location>
        <begin position="45"/>
        <end position="70"/>
    </location>
</feature>
<feature type="transmembrane region" description="Helical" evidence="11">
    <location>
        <begin position="193"/>
        <end position="215"/>
    </location>
</feature>
<protein>
    <recommendedName>
        <fullName evidence="12">G-protein coupled receptors family 1 profile domain-containing protein</fullName>
    </recommendedName>
</protein>
<sequence length="277" mass="31491">MEYNISCLNETNSSVAVLSNVTIISDVDEYIAQFMGSRYINSLSLGILTFIYCMIFLTGILGNGCTCIVIAKNKYMQTATNYYLFSLAVSDLLTLVLALPPELYSFWESYPWRFGEGFCIVKSFVSEMTAYASIIVLIWTIACLSALPYPLHARTFYAVDHPDTAQPFDKSLICNIPEYWRDRMKYVFQISTFVFFVAPMTIITVMYLLIGITLYKSENFGNPNQKNGKKKTSYVSSFGTSNKDKNKTQKNLKVPFNVTKARKGSFEDVSFNVCYIF</sequence>
<dbReference type="InterPro" id="IPR017452">
    <property type="entry name" value="GPCR_Rhodpsn_7TM"/>
</dbReference>
<dbReference type="Gene3D" id="1.20.1070.10">
    <property type="entry name" value="Rhodopsin 7-helix transmembrane proteins"/>
    <property type="match status" value="2"/>
</dbReference>
<keyword evidence="8" id="KW-0675">Receptor</keyword>
<evidence type="ECO:0000256" key="6">
    <source>
        <dbReference type="ARBA" id="ARBA00023136"/>
    </source>
</evidence>
<keyword evidence="7" id="KW-1015">Disulfide bond</keyword>